<keyword evidence="2" id="KW-0472">Membrane</keyword>
<gene>
    <name evidence="4" type="ORF">K461DRAFT_265171</name>
</gene>
<dbReference type="Gene3D" id="2.120.10.80">
    <property type="entry name" value="Kelch-type beta propeller"/>
    <property type="match status" value="1"/>
</dbReference>
<dbReference type="OrthoDB" id="205993at2759"/>
<keyword evidence="2" id="KW-1133">Transmembrane helix</keyword>
<feature type="compositionally biased region" description="Polar residues" evidence="1">
    <location>
        <begin position="724"/>
        <end position="750"/>
    </location>
</feature>
<feature type="region of interest" description="Disordered" evidence="1">
    <location>
        <begin position="553"/>
        <end position="588"/>
    </location>
</feature>
<comment type="caution">
    <text evidence="4">The sequence shown here is derived from an EMBL/GenBank/DDBJ whole genome shotgun (WGS) entry which is preliminary data.</text>
</comment>
<keyword evidence="2" id="KW-0812">Transmembrane</keyword>
<dbReference type="EMBL" id="ML996082">
    <property type="protein sequence ID" value="KAF2155642.1"/>
    <property type="molecule type" value="Genomic_DNA"/>
</dbReference>
<feature type="compositionally biased region" description="Polar residues" evidence="1">
    <location>
        <begin position="823"/>
        <end position="838"/>
    </location>
</feature>
<keyword evidence="5" id="KW-1185">Reference proteome</keyword>
<feature type="region of interest" description="Disordered" evidence="1">
    <location>
        <begin position="1002"/>
        <end position="1031"/>
    </location>
</feature>
<feature type="compositionally biased region" description="Low complexity" evidence="1">
    <location>
        <begin position="435"/>
        <end position="444"/>
    </location>
</feature>
<feature type="region of interest" description="Disordered" evidence="1">
    <location>
        <begin position="821"/>
        <end position="855"/>
    </location>
</feature>
<feature type="signal peptide" evidence="3">
    <location>
        <begin position="1"/>
        <end position="23"/>
    </location>
</feature>
<name>A0A9P4J901_9PEZI</name>
<dbReference type="InterPro" id="IPR015915">
    <property type="entry name" value="Kelch-typ_b-propeller"/>
</dbReference>
<evidence type="ECO:0008006" key="6">
    <source>
        <dbReference type="Google" id="ProtNLM"/>
    </source>
</evidence>
<dbReference type="SUPFAM" id="SSF117281">
    <property type="entry name" value="Kelch motif"/>
    <property type="match status" value="1"/>
</dbReference>
<evidence type="ECO:0000313" key="5">
    <source>
        <dbReference type="Proteomes" id="UP000799439"/>
    </source>
</evidence>
<dbReference type="AlphaFoldDB" id="A0A9P4J901"/>
<feature type="compositionally biased region" description="Polar residues" evidence="1">
    <location>
        <begin position="897"/>
        <end position="917"/>
    </location>
</feature>
<evidence type="ECO:0000256" key="1">
    <source>
        <dbReference type="SAM" id="MobiDB-lite"/>
    </source>
</evidence>
<feature type="region of interest" description="Disordered" evidence="1">
    <location>
        <begin position="622"/>
        <end position="687"/>
    </location>
</feature>
<evidence type="ECO:0000313" key="4">
    <source>
        <dbReference type="EMBL" id="KAF2155642.1"/>
    </source>
</evidence>
<sequence length="1031" mass="109913">MLPRTKYGRSLAALSLLPLLTAATNLPYNPTRIHLTSQPDGKNRAFIIQPGSDSTVSAQLSVLDLSDSIAASSPSPKPLSSSLPFLSKDAATAYTSFLDAGGNITVLAGDCTQGVDGATLWRLTPDASAQNGGSWSKDKIEANTQAGVTGANFLNTAIAFSEVVKGNVTTTDLYAFGGMCPNAGTSNANWVSNAAYNNDMVTFSPHELAAGQEDYNVAPVTSKGPPIAEAGMSMTALSPSFSNSSGVQTQQQDFVVLGGHTQNAFINMSQVALFSLPQAVWSFLPVQQPAGASSVSSPGYVTPRSGHSAVLTEDGRSIIVFGGWVGDTNTPATPQLVVLQIGSGYGGSGSWQWNPVSTPSGSFSGTPGVYGHGAVMLPGNVMMIMGGYSISTSASSRLARRDTPTQNTRTFLYNVTSNSWLTSYSAPADTSEDQSSGGSSGSLSTPSQKAGVGVGVTFGVFALVGVGGLYAWNSKRSKRRRVNRDSTAFNLVEDKTSFDEGWNNHKLTGGRENTSYGYDAGSPTREAFPWLPELGQNGWKNQQAPIRDISSTGAFLNIPSPTRGLRRSSSGRNYQYQPTPAEDTRPISGIHPIVETDEEGYASNSSSRPGTADANKRLLAAQTIFDPRLKRKRPGTSEGENPFADPPPNPLGSHPVSPDLDNNASGNAFQGLPPTFALPAPSQNRNTALTSVQDWASAREYNDPRASTGRSSPTKSSSTDDRTMSNLSDMSSRSYQSARSIPRTGSQRSQVPFGFAGVSRITPLPSPQEERTFSFESSGRRSPQRGLGRNRSVTSPTRATYHRPQLSLDQLRAEGELALGGTLEQQRQAINRPPSSLYSHEERSMSPAPTSPARRRMNWVGSLRKALGTYTALERSGSGASIHPPPPLDINPIPYTDRSTTPSPTRNRPQRTASDSSAFLRLKRGKTDWDQTVGDGNAWEPYTDEPDTGDWGDVSPVHASTVSPSVRVVHDDEWDVENAASRRDVQVMFTVPKARLRVVNADPERASVRSVSEGSKKGKSPALHGGEFKTD</sequence>
<accession>A0A9P4J901</accession>
<reference evidence="4" key="1">
    <citation type="journal article" date="2020" name="Stud. Mycol.">
        <title>101 Dothideomycetes genomes: a test case for predicting lifestyles and emergence of pathogens.</title>
        <authorList>
            <person name="Haridas S."/>
            <person name="Albert R."/>
            <person name="Binder M."/>
            <person name="Bloem J."/>
            <person name="Labutti K."/>
            <person name="Salamov A."/>
            <person name="Andreopoulos B."/>
            <person name="Baker S."/>
            <person name="Barry K."/>
            <person name="Bills G."/>
            <person name="Bluhm B."/>
            <person name="Cannon C."/>
            <person name="Castanera R."/>
            <person name="Culley D."/>
            <person name="Daum C."/>
            <person name="Ezra D."/>
            <person name="Gonzalez J."/>
            <person name="Henrissat B."/>
            <person name="Kuo A."/>
            <person name="Liang C."/>
            <person name="Lipzen A."/>
            <person name="Lutzoni F."/>
            <person name="Magnuson J."/>
            <person name="Mondo S."/>
            <person name="Nolan M."/>
            <person name="Ohm R."/>
            <person name="Pangilinan J."/>
            <person name="Park H.-J."/>
            <person name="Ramirez L."/>
            <person name="Alfaro M."/>
            <person name="Sun H."/>
            <person name="Tritt A."/>
            <person name="Yoshinaga Y."/>
            <person name="Zwiers L.-H."/>
            <person name="Turgeon B."/>
            <person name="Goodwin S."/>
            <person name="Spatafora J."/>
            <person name="Crous P."/>
            <person name="Grigoriev I."/>
        </authorList>
    </citation>
    <scope>NUCLEOTIDE SEQUENCE</scope>
    <source>
        <strain evidence="4">CBS 260.36</strain>
    </source>
</reference>
<dbReference type="Proteomes" id="UP000799439">
    <property type="component" value="Unassembled WGS sequence"/>
</dbReference>
<proteinExistence type="predicted"/>
<feature type="region of interest" description="Disordered" evidence="1">
    <location>
        <begin position="699"/>
        <end position="808"/>
    </location>
</feature>
<evidence type="ECO:0000256" key="2">
    <source>
        <dbReference type="SAM" id="Phobius"/>
    </source>
</evidence>
<feature type="region of interest" description="Disordered" evidence="1">
    <location>
        <begin position="875"/>
        <end position="952"/>
    </location>
</feature>
<organism evidence="4 5">
    <name type="scientific">Myriangium duriaei CBS 260.36</name>
    <dbReference type="NCBI Taxonomy" id="1168546"/>
    <lineage>
        <taxon>Eukaryota</taxon>
        <taxon>Fungi</taxon>
        <taxon>Dikarya</taxon>
        <taxon>Ascomycota</taxon>
        <taxon>Pezizomycotina</taxon>
        <taxon>Dothideomycetes</taxon>
        <taxon>Dothideomycetidae</taxon>
        <taxon>Myriangiales</taxon>
        <taxon>Myriangiaceae</taxon>
        <taxon>Myriangium</taxon>
    </lineage>
</organism>
<evidence type="ECO:0000256" key="3">
    <source>
        <dbReference type="SAM" id="SignalP"/>
    </source>
</evidence>
<feature type="chain" id="PRO_5040418431" description="Galactose oxidase-like Early set domain-containing protein" evidence="3">
    <location>
        <begin position="24"/>
        <end position="1031"/>
    </location>
</feature>
<protein>
    <recommendedName>
        <fullName evidence="6">Galactose oxidase-like Early set domain-containing protein</fullName>
    </recommendedName>
</protein>
<feature type="compositionally biased region" description="Polar residues" evidence="1">
    <location>
        <begin position="567"/>
        <end position="578"/>
    </location>
</feature>
<keyword evidence="3" id="KW-0732">Signal</keyword>
<feature type="compositionally biased region" description="Low complexity" evidence="1">
    <location>
        <begin position="707"/>
        <end position="717"/>
    </location>
</feature>
<feature type="region of interest" description="Disordered" evidence="1">
    <location>
        <begin position="426"/>
        <end position="448"/>
    </location>
</feature>
<feature type="transmembrane region" description="Helical" evidence="2">
    <location>
        <begin position="450"/>
        <end position="472"/>
    </location>
</feature>